<organism evidence="1 2">
    <name type="scientific">Romanomermis culicivorax</name>
    <name type="common">Nematode worm</name>
    <dbReference type="NCBI Taxonomy" id="13658"/>
    <lineage>
        <taxon>Eukaryota</taxon>
        <taxon>Metazoa</taxon>
        <taxon>Ecdysozoa</taxon>
        <taxon>Nematoda</taxon>
        <taxon>Enoplea</taxon>
        <taxon>Dorylaimia</taxon>
        <taxon>Mermithida</taxon>
        <taxon>Mermithoidea</taxon>
        <taxon>Mermithidae</taxon>
        <taxon>Romanomermis</taxon>
    </lineage>
</organism>
<protein>
    <submittedName>
        <fullName evidence="2">Uncharacterized protein</fullName>
    </submittedName>
</protein>
<name>A0A915HYN4_ROMCU</name>
<accession>A0A915HYN4</accession>
<dbReference type="WBParaSite" id="nRc.2.0.1.t06543-RA">
    <property type="protein sequence ID" value="nRc.2.0.1.t06543-RA"/>
    <property type="gene ID" value="nRc.2.0.1.g06543"/>
</dbReference>
<keyword evidence="1" id="KW-1185">Reference proteome</keyword>
<dbReference type="AlphaFoldDB" id="A0A915HYN4"/>
<evidence type="ECO:0000313" key="1">
    <source>
        <dbReference type="Proteomes" id="UP000887565"/>
    </source>
</evidence>
<evidence type="ECO:0000313" key="2">
    <source>
        <dbReference type="WBParaSite" id="nRc.2.0.1.t06543-RA"/>
    </source>
</evidence>
<proteinExistence type="predicted"/>
<dbReference type="Proteomes" id="UP000887565">
    <property type="component" value="Unplaced"/>
</dbReference>
<sequence length="52" mass="6148">MQPSSLLSLRQKMLFLQDLADLSTQMPTDITRYSLTRHDPTRPFIQEHYGLR</sequence>
<reference evidence="2" key="1">
    <citation type="submission" date="2022-11" db="UniProtKB">
        <authorList>
            <consortium name="WormBaseParasite"/>
        </authorList>
    </citation>
    <scope>IDENTIFICATION</scope>
</reference>